<dbReference type="InterPro" id="IPR019026">
    <property type="entry name" value="Peptidase_M64_IgA"/>
</dbReference>
<evidence type="ECO:0000313" key="2">
    <source>
        <dbReference type="Proteomes" id="UP000708208"/>
    </source>
</evidence>
<dbReference type="Proteomes" id="UP000708208">
    <property type="component" value="Unassembled WGS sequence"/>
</dbReference>
<evidence type="ECO:0000313" key="1">
    <source>
        <dbReference type="EMBL" id="CAG7829172.1"/>
    </source>
</evidence>
<gene>
    <name evidence="1" type="ORF">AFUS01_LOCUS39047</name>
</gene>
<keyword evidence="2" id="KW-1185">Reference proteome</keyword>
<comment type="caution">
    <text evidence="1">The sequence shown here is derived from an EMBL/GenBank/DDBJ whole genome shotgun (WGS) entry which is preliminary data.</text>
</comment>
<accession>A0A8J2L6R6</accession>
<proteinExistence type="predicted"/>
<sequence>DPDPEVVKIVDGGDQANRIDVVFMGDGYQQSERGKFFDDIQRLTKEMFEGTTFRSYLPLFNIWAIFVASVDSGIGYYNVPKDTPFQLYRINGTVRVIQFDEENREYARTVCLLTGTSGCDYPSIIANDDFYGGLGGE</sequence>
<dbReference type="Pfam" id="PF09471">
    <property type="entry name" value="Peptidase_M64"/>
    <property type="match status" value="1"/>
</dbReference>
<feature type="non-terminal residue" evidence="1">
    <location>
        <position position="1"/>
    </location>
</feature>
<name>A0A8J2L6R6_9HEXA</name>
<organism evidence="1 2">
    <name type="scientific">Allacma fusca</name>
    <dbReference type="NCBI Taxonomy" id="39272"/>
    <lineage>
        <taxon>Eukaryota</taxon>
        <taxon>Metazoa</taxon>
        <taxon>Ecdysozoa</taxon>
        <taxon>Arthropoda</taxon>
        <taxon>Hexapoda</taxon>
        <taxon>Collembola</taxon>
        <taxon>Symphypleona</taxon>
        <taxon>Sminthuridae</taxon>
        <taxon>Allacma</taxon>
    </lineage>
</organism>
<dbReference type="EMBL" id="CAJVCH010550407">
    <property type="protein sequence ID" value="CAG7829172.1"/>
    <property type="molecule type" value="Genomic_DNA"/>
</dbReference>
<feature type="non-terminal residue" evidence="1">
    <location>
        <position position="137"/>
    </location>
</feature>
<reference evidence="1" key="1">
    <citation type="submission" date="2021-06" db="EMBL/GenBank/DDBJ databases">
        <authorList>
            <person name="Hodson N. C."/>
            <person name="Mongue J. A."/>
            <person name="Jaron S. K."/>
        </authorList>
    </citation>
    <scope>NUCLEOTIDE SEQUENCE</scope>
</reference>
<dbReference type="AlphaFoldDB" id="A0A8J2L6R6"/>
<dbReference type="OrthoDB" id="2961863at2759"/>
<protein>
    <submittedName>
        <fullName evidence="1">Uncharacterized protein</fullName>
    </submittedName>
</protein>